<keyword evidence="7" id="KW-0430">Lectin</keyword>
<dbReference type="GO" id="GO:0004553">
    <property type="term" value="F:hydrolase activity, hydrolyzing O-glycosyl compounds"/>
    <property type="evidence" value="ECO:0007669"/>
    <property type="project" value="InterPro"/>
</dbReference>
<dbReference type="EMBL" id="QGDI01000001">
    <property type="protein sequence ID" value="PWJ15482.1"/>
    <property type="molecule type" value="Genomic_DNA"/>
</dbReference>
<dbReference type="InterPro" id="IPR006710">
    <property type="entry name" value="Glyco_hydro_43"/>
</dbReference>
<dbReference type="InterPro" id="IPR032291">
    <property type="entry name" value="Abn2_C"/>
</dbReference>
<dbReference type="Proteomes" id="UP000245720">
    <property type="component" value="Unassembled WGS sequence"/>
</dbReference>
<dbReference type="Pfam" id="PF14200">
    <property type="entry name" value="RicinB_lectin_2"/>
    <property type="match status" value="2"/>
</dbReference>
<dbReference type="PANTHER" id="PTHR43301:SF3">
    <property type="entry name" value="ARABINAN ENDO-1,5-ALPHA-L-ARABINOSIDASE A-RELATED"/>
    <property type="match status" value="1"/>
</dbReference>
<dbReference type="SMART" id="SM00458">
    <property type="entry name" value="RICIN"/>
    <property type="match status" value="2"/>
</dbReference>
<dbReference type="GO" id="GO:0030246">
    <property type="term" value="F:carbohydrate binding"/>
    <property type="evidence" value="ECO:0007669"/>
    <property type="project" value="UniProtKB-KW"/>
</dbReference>
<dbReference type="SUPFAM" id="SSF75005">
    <property type="entry name" value="Arabinanase/levansucrase/invertase"/>
    <property type="match status" value="2"/>
</dbReference>
<proteinExistence type="inferred from homology"/>
<comment type="similarity">
    <text evidence="2">Belongs to the glycosyl hydrolase 43 family.</text>
</comment>
<keyword evidence="4" id="KW-0326">Glycosidase</keyword>
<dbReference type="Gene3D" id="2.115.10.20">
    <property type="entry name" value="Glycosyl hydrolase domain, family 43"/>
    <property type="match status" value="2"/>
</dbReference>
<feature type="domain" description="Ricin B lectin" evidence="6">
    <location>
        <begin position="615"/>
        <end position="742"/>
    </location>
</feature>
<evidence type="ECO:0000256" key="1">
    <source>
        <dbReference type="ARBA" id="ARBA00004834"/>
    </source>
</evidence>
<dbReference type="InterPro" id="IPR035992">
    <property type="entry name" value="Ricin_B-like_lectins"/>
</dbReference>
<dbReference type="PROSITE" id="PS50231">
    <property type="entry name" value="RICIN_B_LECTIN"/>
    <property type="match status" value="1"/>
</dbReference>
<protein>
    <submittedName>
        <fullName evidence="7">Ricin-type beta-trefoil lectin protein</fullName>
    </submittedName>
</protein>
<evidence type="ECO:0000256" key="2">
    <source>
        <dbReference type="ARBA" id="ARBA00009865"/>
    </source>
</evidence>
<dbReference type="SUPFAM" id="SSF50370">
    <property type="entry name" value="Ricin B-like lectins"/>
    <property type="match status" value="2"/>
</dbReference>
<evidence type="ECO:0000259" key="6">
    <source>
        <dbReference type="SMART" id="SM00458"/>
    </source>
</evidence>
<dbReference type="Pfam" id="PF04616">
    <property type="entry name" value="Glyco_hydro_43"/>
    <property type="match status" value="2"/>
</dbReference>
<dbReference type="PANTHER" id="PTHR43301">
    <property type="entry name" value="ARABINAN ENDO-1,5-ALPHA-L-ARABINOSIDASE"/>
    <property type="match status" value="1"/>
</dbReference>
<organism evidence="7 8">
    <name type="scientific">Ruminococcus flavefaciens</name>
    <dbReference type="NCBI Taxonomy" id="1265"/>
    <lineage>
        <taxon>Bacteria</taxon>
        <taxon>Bacillati</taxon>
        <taxon>Bacillota</taxon>
        <taxon>Clostridia</taxon>
        <taxon>Eubacteriales</taxon>
        <taxon>Oscillospiraceae</taxon>
        <taxon>Ruminococcus</taxon>
    </lineage>
</organism>
<sequence length="1111" mass="123776">MEDCAGGFAVWAPDVIWNPDFRNADGTTGAYVMYFCTSSTYIRSVICFTTSKNIQGPYTFGDTLIYSGFTKNDQYVSSATKNVNKKYTTTNVDDLIEKGEVTMNNSWFSGNNFNNQLFPNAIDPTIYYGTDGKMYMTYGSWSGGIFTLEINPQTGRVIHPKTGTTSDGRMVDSYFGTKIAGGYGKSGEGPFIEYNPDTDYYYLWTTYGGLAWDGGYNMRVSRSKSPLGPFTDAAGRKAVLDPATNLDSVGVKVMGNYKFSTLDAAYFAPGHNSVLRDDDGRWYLIYHTRFQNNNMHQVRVHEMFFSEDGWPVATPFEYVGDHISDGGYEEADIAGDYEYINHGNGTNANLINYQNIKLNADHTISGAVSGKWEQAADSAAATLTIGNQRYSGYFIAAENEKGTKVMSFTAVGSNNQSIWGAQNKKYTGSERASLSDYTNPEAELVMAPETVGEKSKSVKLSGTDLISGATYYITNKNSGLSLDLPEGALDAGRNIQQWDFNKSWAQQWRLVSVDDSYFRIVSIGDESKCVAVSENSAKDGINVELQTYTGADNQLFRLVKSGSYYGIVSKCSAGKGALDVFEWSTENGGNVNQYAYNEYDCQLWKIEAVCPTVPSGAYTIKNLNSGRYIADNKGSAVQSDAQNWNITKQNDGTYTIQTADSKALTVENNSAEDGADIKLAEFRGDSSQKFIIQCSKDGTYSLLTVSSGGTRCADVYEISLDDGVNICQWEYWGGDGQHFVLEAVSEAENDTTDVCLPVGLAVSRNTNPFAGNITKQNEHYNYGGDPAAFVEGDTVYAYTGHDVSTNAEVDRAIYNIPEYLCYSTKDLINWNYEGVVMKMSDVSWGDPKSAWAGQVTKHNGRYYLYFCSWDRTSEGKQSIGVAVSDSPKGPFRDIGYPLVRGTHTNDQSSNWDDIDPTVWIENDKNGVEHQYLAWGNSRYYICELNDDMISIQDLNGDGKITFGGEGTNGDVFYRGRGLNMYTEAPWLYRRQHEDGSYYGDYYLIYAYRWRENAKVYNSMIEKREAEIAELTKKIEGCRKFDEFSKKRRDELMSTAELIDKVLLEPYISDANMRLLVRKINVHENEDGSLDVNLEFNGDFKDTSTGCFEIND</sequence>
<dbReference type="Gene3D" id="2.80.10.50">
    <property type="match status" value="4"/>
</dbReference>
<comment type="caution">
    <text evidence="7">The sequence shown here is derived from an EMBL/GenBank/DDBJ whole genome shotgun (WGS) entry which is preliminary data.</text>
</comment>
<dbReference type="RefSeq" id="WP_242978539.1">
    <property type="nucleotide sequence ID" value="NZ_QGDI01000001.1"/>
</dbReference>
<dbReference type="InterPro" id="IPR050727">
    <property type="entry name" value="GH43_arabinanases"/>
</dbReference>
<dbReference type="GO" id="GO:0005975">
    <property type="term" value="P:carbohydrate metabolic process"/>
    <property type="evidence" value="ECO:0007669"/>
    <property type="project" value="InterPro"/>
</dbReference>
<evidence type="ECO:0000256" key="3">
    <source>
        <dbReference type="ARBA" id="ARBA00022801"/>
    </source>
</evidence>
<comment type="pathway">
    <text evidence="1">Glycan metabolism; L-arabinan degradation.</text>
</comment>
<dbReference type="Pfam" id="PF16369">
    <property type="entry name" value="GH43_C"/>
    <property type="match status" value="1"/>
</dbReference>
<feature type="site" description="Important for catalytic activity, responsible for pKa modulation of the active site Glu and correct orientation of both the proton donor and substrate" evidence="5">
    <location>
        <position position="123"/>
    </location>
</feature>
<evidence type="ECO:0000313" key="8">
    <source>
        <dbReference type="Proteomes" id="UP000245720"/>
    </source>
</evidence>
<gene>
    <name evidence="7" type="ORF">IE37_00383</name>
</gene>
<dbReference type="InterPro" id="IPR000772">
    <property type="entry name" value="Ricin_B_lectin"/>
</dbReference>
<feature type="domain" description="Ricin B lectin" evidence="6">
    <location>
        <begin position="468"/>
        <end position="607"/>
    </location>
</feature>
<keyword evidence="3" id="KW-0378">Hydrolase</keyword>
<dbReference type="InterPro" id="IPR023296">
    <property type="entry name" value="Glyco_hydro_beta-prop_sf"/>
</dbReference>
<reference evidence="7 8" key="1">
    <citation type="submission" date="2018-05" db="EMBL/GenBank/DDBJ databases">
        <title>The Hungate 1000. A catalogue of reference genomes from the rumen microbiome.</title>
        <authorList>
            <person name="Kelly W."/>
        </authorList>
    </citation>
    <scope>NUCLEOTIDE SEQUENCE [LARGE SCALE GENOMIC DNA]</scope>
    <source>
        <strain evidence="7 8">SAb67</strain>
    </source>
</reference>
<evidence type="ECO:0000313" key="7">
    <source>
        <dbReference type="EMBL" id="PWJ15482.1"/>
    </source>
</evidence>
<name>A0A315Y501_RUMFL</name>
<accession>A0A315Y501</accession>
<evidence type="ECO:0000256" key="5">
    <source>
        <dbReference type="PIRSR" id="PIRSR606710-2"/>
    </source>
</evidence>
<dbReference type="Gene3D" id="2.40.128.10">
    <property type="match status" value="1"/>
</dbReference>
<dbReference type="AlphaFoldDB" id="A0A315Y501"/>
<dbReference type="CDD" id="cd00161">
    <property type="entry name" value="beta-trefoil_Ricin-like"/>
    <property type="match status" value="2"/>
</dbReference>
<evidence type="ECO:0000256" key="4">
    <source>
        <dbReference type="ARBA" id="ARBA00023295"/>
    </source>
</evidence>